<feature type="transmembrane region" description="Helical" evidence="5">
    <location>
        <begin position="234"/>
        <end position="253"/>
    </location>
</feature>
<feature type="transmembrane region" description="Helical" evidence="5">
    <location>
        <begin position="99"/>
        <end position="120"/>
    </location>
</feature>
<accession>A0A132NQF2</accession>
<dbReference type="GO" id="GO:0015174">
    <property type="term" value="F:basic amino acid transmembrane transporter activity"/>
    <property type="evidence" value="ECO:0007669"/>
    <property type="project" value="UniProtKB-ARBA"/>
</dbReference>
<dbReference type="FunFam" id="1.20.1280.290:FF:000009">
    <property type="entry name" value="PQ loop repeat family protein"/>
    <property type="match status" value="1"/>
</dbReference>
<keyword evidence="3 5" id="KW-1133">Transmembrane helix</keyword>
<dbReference type="PANTHER" id="PTHR16201:SF34">
    <property type="entry name" value="LYSOSOMAL AMINO ACID TRANSPORTER 1"/>
    <property type="match status" value="1"/>
</dbReference>
<comment type="subcellular location">
    <subcellularLocation>
        <location evidence="1">Membrane</location>
        <topology evidence="1">Multi-pass membrane protein</topology>
    </subcellularLocation>
</comment>
<sequence length="324" mass="36254">MPCYCTQTSTDTCKSSTKMPDYIIAAAFSQCMCTNGERASVAIGWFSIICWIIATYPQMRMSFLLKRCEAISIAFLILWFIGDLLNLISLFILNVLFTQIVLGALWLVMDVILNAQYFYYQHKNKGKDLPAQNVKAITRYRASEIVVYTIISAAVVTSFLCYAIPAGNYVRTAAALDGHDGLSLCKDTQVEEKSVRWWVGSVMAYCTIPLYCFNRVLQVIKNCKKKEVDDLSMGLFILIMFANTFQFISLIIADTSAKALRKVAPYLFAAIFPVVMDAFILGQILYYTKKNNKQKSAEQHTTNDSPNSMKMSLANGACSALSVP</sequence>
<evidence type="ECO:0000256" key="2">
    <source>
        <dbReference type="ARBA" id="ARBA00022692"/>
    </source>
</evidence>
<dbReference type="VEuPathDB" id="GiardiaDB:QR46_3773"/>
<name>A0A132NQF2_GIAIN</name>
<feature type="transmembrane region" description="Helical" evidence="5">
    <location>
        <begin position="145"/>
        <end position="165"/>
    </location>
</feature>
<keyword evidence="2 5" id="KW-0812">Transmembrane</keyword>
<dbReference type="InterPro" id="IPR006603">
    <property type="entry name" value="PQ-loop_rpt"/>
</dbReference>
<dbReference type="PANTHER" id="PTHR16201">
    <property type="entry name" value="SEVEN TRANSMEMBRANE PROTEIN 1-RELATED"/>
    <property type="match status" value="1"/>
</dbReference>
<gene>
    <name evidence="6" type="ORF">QR46_3773</name>
</gene>
<dbReference type="Proteomes" id="UP000070089">
    <property type="component" value="Unassembled WGS sequence"/>
</dbReference>
<feature type="transmembrane region" description="Helical" evidence="5">
    <location>
        <begin position="265"/>
        <end position="287"/>
    </location>
</feature>
<comment type="caution">
    <text evidence="6">The sequence shown here is derived from an EMBL/GenBank/DDBJ whole genome shotgun (WGS) entry which is preliminary data.</text>
</comment>
<dbReference type="OrthoDB" id="8048523at2759"/>
<dbReference type="GO" id="GO:0098852">
    <property type="term" value="C:lytic vacuole membrane"/>
    <property type="evidence" value="ECO:0007669"/>
    <property type="project" value="UniProtKB-ARBA"/>
</dbReference>
<evidence type="ECO:0000313" key="6">
    <source>
        <dbReference type="EMBL" id="KWX12268.1"/>
    </source>
</evidence>
<dbReference type="EMBL" id="JXTI01000127">
    <property type="protein sequence ID" value="KWX12268.1"/>
    <property type="molecule type" value="Genomic_DNA"/>
</dbReference>
<evidence type="ECO:0000313" key="7">
    <source>
        <dbReference type="Proteomes" id="UP000070089"/>
    </source>
</evidence>
<dbReference type="SMART" id="SM00679">
    <property type="entry name" value="CTNS"/>
    <property type="match status" value="2"/>
</dbReference>
<feature type="transmembrane region" description="Helical" evidence="5">
    <location>
        <begin position="42"/>
        <end position="59"/>
    </location>
</feature>
<protein>
    <submittedName>
        <fullName evidence="6">Seven transmembrane protein 1/ PQ loop repeat membrane bound protein</fullName>
    </submittedName>
</protein>
<dbReference type="InterPro" id="IPR051415">
    <property type="entry name" value="LAAT-1"/>
</dbReference>
<proteinExistence type="predicted"/>
<organism evidence="6 7">
    <name type="scientific">Giardia duodenalis assemblage B</name>
    <dbReference type="NCBI Taxonomy" id="1394984"/>
    <lineage>
        <taxon>Eukaryota</taxon>
        <taxon>Metamonada</taxon>
        <taxon>Diplomonadida</taxon>
        <taxon>Hexamitidae</taxon>
        <taxon>Giardiinae</taxon>
        <taxon>Giardia</taxon>
    </lineage>
</organism>
<dbReference type="Gene3D" id="1.20.1280.290">
    <property type="match status" value="2"/>
</dbReference>
<evidence type="ECO:0000256" key="3">
    <source>
        <dbReference type="ARBA" id="ARBA00022989"/>
    </source>
</evidence>
<dbReference type="AlphaFoldDB" id="A0A132NQF2"/>
<feature type="transmembrane region" description="Helical" evidence="5">
    <location>
        <begin position="195"/>
        <end position="213"/>
    </location>
</feature>
<evidence type="ECO:0000256" key="5">
    <source>
        <dbReference type="SAM" id="Phobius"/>
    </source>
</evidence>
<evidence type="ECO:0000256" key="4">
    <source>
        <dbReference type="ARBA" id="ARBA00023136"/>
    </source>
</evidence>
<dbReference type="Pfam" id="PF04193">
    <property type="entry name" value="PQ-loop"/>
    <property type="match status" value="2"/>
</dbReference>
<evidence type="ECO:0000256" key="1">
    <source>
        <dbReference type="ARBA" id="ARBA00004141"/>
    </source>
</evidence>
<reference evidence="6 7" key="1">
    <citation type="journal article" date="2015" name="Mol. Biochem. Parasitol.">
        <title>Identification of polymorphic genes for use in assemblage B genotyping assays through comparative genomics of multiple assemblage B Giardia duodenalis isolates.</title>
        <authorList>
            <person name="Wielinga C."/>
            <person name="Thompson R.C."/>
            <person name="Monis P."/>
            <person name="Ryan U."/>
        </authorList>
    </citation>
    <scope>NUCLEOTIDE SEQUENCE [LARGE SCALE GENOMIC DNA]</scope>
    <source>
        <strain evidence="6 7">BAH15c1</strain>
    </source>
</reference>
<feature type="transmembrane region" description="Helical" evidence="5">
    <location>
        <begin position="71"/>
        <end position="93"/>
    </location>
</feature>
<keyword evidence="4 5" id="KW-0472">Membrane</keyword>